<reference evidence="4 5" key="1">
    <citation type="submission" date="2017-10" db="EMBL/GenBank/DDBJ databases">
        <title>Comparative genomics between pathogenic Norcardia.</title>
        <authorList>
            <person name="Zeng L."/>
        </authorList>
    </citation>
    <scope>NUCLEOTIDE SEQUENCE [LARGE SCALE GENOMIC DNA]</scope>
    <source>
        <strain evidence="4 5">NC_YFY_NT001</strain>
    </source>
</reference>
<dbReference type="InterPro" id="IPR005814">
    <property type="entry name" value="Aminotrans_3"/>
</dbReference>
<proteinExistence type="inferred from homology"/>
<keyword evidence="4" id="KW-0808">Transferase</keyword>
<dbReference type="Gene3D" id="3.90.1150.10">
    <property type="entry name" value="Aspartate Aminotransferase, domain 1"/>
    <property type="match status" value="1"/>
</dbReference>
<evidence type="ECO:0000256" key="3">
    <source>
        <dbReference type="RuleBase" id="RU003560"/>
    </source>
</evidence>
<comment type="similarity">
    <text evidence="1 3">Belongs to the class-III pyridoxal-phosphate-dependent aminotransferase family.</text>
</comment>
<dbReference type="GO" id="GO:0008483">
    <property type="term" value="F:transaminase activity"/>
    <property type="evidence" value="ECO:0007669"/>
    <property type="project" value="UniProtKB-KW"/>
</dbReference>
<dbReference type="InterPro" id="IPR049704">
    <property type="entry name" value="Aminotrans_3_PPA_site"/>
</dbReference>
<dbReference type="InterPro" id="IPR015421">
    <property type="entry name" value="PyrdxlP-dep_Trfase_major"/>
</dbReference>
<dbReference type="GO" id="GO:0005829">
    <property type="term" value="C:cytosol"/>
    <property type="evidence" value="ECO:0007669"/>
    <property type="project" value="TreeGrafter"/>
</dbReference>
<dbReference type="KEGG" id="ntp:CRH09_20350"/>
<dbReference type="GeneID" id="88359708"/>
<accession>A0A291RLM4</accession>
<keyword evidence="4" id="KW-0032">Aminotransferase</keyword>
<dbReference type="PANTHER" id="PTHR43094:SF1">
    <property type="entry name" value="AMINOTRANSFERASE CLASS-III"/>
    <property type="match status" value="1"/>
</dbReference>
<dbReference type="PANTHER" id="PTHR43094">
    <property type="entry name" value="AMINOTRANSFERASE"/>
    <property type="match status" value="1"/>
</dbReference>
<evidence type="ECO:0000256" key="2">
    <source>
        <dbReference type="ARBA" id="ARBA00022898"/>
    </source>
</evidence>
<dbReference type="PROSITE" id="PS00600">
    <property type="entry name" value="AA_TRANSFER_CLASS_3"/>
    <property type="match status" value="1"/>
</dbReference>
<keyword evidence="2 3" id="KW-0663">Pyridoxal phosphate</keyword>
<dbReference type="InterPro" id="IPR015422">
    <property type="entry name" value="PyrdxlP-dep_Trfase_small"/>
</dbReference>
<gene>
    <name evidence="4" type="ORF">CRH09_20350</name>
</gene>
<dbReference type="Pfam" id="PF00202">
    <property type="entry name" value="Aminotran_3"/>
    <property type="match status" value="1"/>
</dbReference>
<protein>
    <submittedName>
        <fullName evidence="4">Aspartate aminotransferase family protein</fullName>
    </submittedName>
</protein>
<sequence>MSSVLYKNIGARPIWAEYGHGVWLEDRDGRRFLDTCGGVAVSSLGHRHPRIAEAFERAARELAWAHAGSFTTTPAEELAELLVQQSGGLSRVQFLSGGSEAMELALKIAYQYHCERGDRDRTIVIARRQSYHGSTLGTLAISGNIQRRSIFESLLGPAEFVSPCYAYRDRAAGESDPDYARRLADELDTRIRELGADRVAAFVAETVVGSTSGAVPAVPGYLAAIAEVCRRHGVLFVLDEVMAGMGRTGHHYAYLEDGVVPDIVAIGKGLAAGYQPISAVVVSDGVHDTLGAGSGVLQNGQTHVNHPFACAIALEVQQVILDENLLANVRARGEQLRERLAQRLGEHPRVGDIRGRGLFVGVEFVEDRQTHAPARGGKELVARLKHEGLHRGLLLYPGYGTVDGVLGNHMLFAPPFIATEAEIDEMVSRFGEVVDASFPRHRDTITHQGDPRP</sequence>
<evidence type="ECO:0000313" key="4">
    <source>
        <dbReference type="EMBL" id="ATL68180.1"/>
    </source>
</evidence>
<organism evidence="4 5">
    <name type="scientific">Nocardia terpenica</name>
    <dbReference type="NCBI Taxonomy" id="455432"/>
    <lineage>
        <taxon>Bacteria</taxon>
        <taxon>Bacillati</taxon>
        <taxon>Actinomycetota</taxon>
        <taxon>Actinomycetes</taxon>
        <taxon>Mycobacteriales</taxon>
        <taxon>Nocardiaceae</taxon>
        <taxon>Nocardia</taxon>
    </lineage>
</organism>
<dbReference type="RefSeq" id="WP_098695281.1">
    <property type="nucleotide sequence ID" value="NZ_CP023778.1"/>
</dbReference>
<evidence type="ECO:0000256" key="1">
    <source>
        <dbReference type="ARBA" id="ARBA00008954"/>
    </source>
</evidence>
<dbReference type="AlphaFoldDB" id="A0A291RLM4"/>
<dbReference type="EMBL" id="CP023778">
    <property type="protein sequence ID" value="ATL68180.1"/>
    <property type="molecule type" value="Genomic_DNA"/>
</dbReference>
<dbReference type="NCBIfam" id="NF005685">
    <property type="entry name" value="PRK07483.1"/>
    <property type="match status" value="1"/>
</dbReference>
<dbReference type="Proteomes" id="UP000221961">
    <property type="component" value="Chromosome"/>
</dbReference>
<dbReference type="GO" id="GO:0030170">
    <property type="term" value="F:pyridoxal phosphate binding"/>
    <property type="evidence" value="ECO:0007669"/>
    <property type="project" value="InterPro"/>
</dbReference>
<name>A0A291RLM4_9NOCA</name>
<evidence type="ECO:0000313" key="5">
    <source>
        <dbReference type="Proteomes" id="UP000221961"/>
    </source>
</evidence>
<dbReference type="SUPFAM" id="SSF53383">
    <property type="entry name" value="PLP-dependent transferases"/>
    <property type="match status" value="1"/>
</dbReference>
<dbReference type="CDD" id="cd00610">
    <property type="entry name" value="OAT_like"/>
    <property type="match status" value="1"/>
</dbReference>
<dbReference type="InterPro" id="IPR015424">
    <property type="entry name" value="PyrdxlP-dep_Trfase"/>
</dbReference>
<dbReference type="Gene3D" id="3.40.640.10">
    <property type="entry name" value="Type I PLP-dependent aspartate aminotransferase-like (Major domain)"/>
    <property type="match status" value="1"/>
</dbReference>